<keyword evidence="1" id="KW-1133">Transmembrane helix</keyword>
<comment type="caution">
    <text evidence="2">The sequence shown here is derived from an EMBL/GenBank/DDBJ whole genome shotgun (WGS) entry which is preliminary data.</text>
</comment>
<feature type="transmembrane region" description="Helical" evidence="1">
    <location>
        <begin position="333"/>
        <end position="354"/>
    </location>
</feature>
<name>A0ABS9KRP8_9BACT</name>
<evidence type="ECO:0000313" key="2">
    <source>
        <dbReference type="EMBL" id="MCG2614995.1"/>
    </source>
</evidence>
<feature type="transmembrane region" description="Helical" evidence="1">
    <location>
        <begin position="186"/>
        <end position="203"/>
    </location>
</feature>
<dbReference type="Proteomes" id="UP001165367">
    <property type="component" value="Unassembled WGS sequence"/>
</dbReference>
<keyword evidence="1" id="KW-0472">Membrane</keyword>
<evidence type="ECO:0008006" key="4">
    <source>
        <dbReference type="Google" id="ProtNLM"/>
    </source>
</evidence>
<feature type="transmembrane region" description="Helical" evidence="1">
    <location>
        <begin position="34"/>
        <end position="54"/>
    </location>
</feature>
<keyword evidence="3" id="KW-1185">Reference proteome</keyword>
<accession>A0ABS9KRP8</accession>
<reference evidence="2" key="1">
    <citation type="submission" date="2022-01" db="EMBL/GenBank/DDBJ databases">
        <authorList>
            <person name="Jo J.-H."/>
            <person name="Im W.-T."/>
        </authorList>
    </citation>
    <scope>NUCLEOTIDE SEQUENCE</scope>
    <source>
        <strain evidence="2">NA20</strain>
    </source>
</reference>
<feature type="transmembrane region" description="Helical" evidence="1">
    <location>
        <begin position="255"/>
        <end position="272"/>
    </location>
</feature>
<protein>
    <recommendedName>
        <fullName evidence="4">Glycosyltransferase RgtA/B/C/D-like domain-containing protein</fullName>
    </recommendedName>
</protein>
<organism evidence="2 3">
    <name type="scientific">Terrimonas ginsenosidimutans</name>
    <dbReference type="NCBI Taxonomy" id="2908004"/>
    <lineage>
        <taxon>Bacteria</taxon>
        <taxon>Pseudomonadati</taxon>
        <taxon>Bacteroidota</taxon>
        <taxon>Chitinophagia</taxon>
        <taxon>Chitinophagales</taxon>
        <taxon>Chitinophagaceae</taxon>
        <taxon>Terrimonas</taxon>
    </lineage>
</organism>
<proteinExistence type="predicted"/>
<feature type="transmembrane region" description="Helical" evidence="1">
    <location>
        <begin position="366"/>
        <end position="385"/>
    </location>
</feature>
<evidence type="ECO:0000313" key="3">
    <source>
        <dbReference type="Proteomes" id="UP001165367"/>
    </source>
</evidence>
<keyword evidence="1" id="KW-0812">Transmembrane</keyword>
<gene>
    <name evidence="2" type="ORF">LZZ85_11910</name>
</gene>
<dbReference type="EMBL" id="JAKLTR010000006">
    <property type="protein sequence ID" value="MCG2614995.1"/>
    <property type="molecule type" value="Genomic_DNA"/>
</dbReference>
<evidence type="ECO:0000256" key="1">
    <source>
        <dbReference type="SAM" id="Phobius"/>
    </source>
</evidence>
<dbReference type="RefSeq" id="WP_237871926.1">
    <property type="nucleotide sequence ID" value="NZ_JAKLTR010000006.1"/>
</dbReference>
<feature type="transmembrane region" description="Helical" evidence="1">
    <location>
        <begin position="132"/>
        <end position="151"/>
    </location>
</feature>
<feature type="transmembrane region" description="Helical" evidence="1">
    <location>
        <begin position="163"/>
        <end position="180"/>
    </location>
</feature>
<feature type="transmembrane region" description="Helical" evidence="1">
    <location>
        <begin position="6"/>
        <end position="22"/>
    </location>
</feature>
<feature type="transmembrane region" description="Helical" evidence="1">
    <location>
        <begin position="215"/>
        <end position="243"/>
    </location>
</feature>
<sequence>MEYFLFVIYLVVFSWFVTRTRFFNQSGLNKDQLVILFLAKVMAGIFYGWVGIYYGSYAEMVDTWAYHYHSLEELKLLTDHPSEYFTNLFHSSQPSTRMDVFLGSDNSYWNDLKTLVLIKMLSIFDIFSMGNYYVNVIFYSYITLFGPIALYRVFKEVFPEKKLLVLAAICLVPSFLYWTSGIHKEGLIFLSIALIIYHVFKALEQQRWALKRWLGILLAFFICLLLRNFLLILIPPALVAWLIARRFPERKLTCFLVVYAIGSILFFCLQYIHPALDFPQSVVDKQQAFLQLKGTTSIPIRELKPTVMSFIINTPQAITLSTFRPYPPDIHHFFSMTAAVEILILLVLFIISIVWHDPTATRDRNVVYFCVFFAISLLLTIGFSVNNLGAIVRYRSVAIPLLIPIVVACTDWQRVPFPSILNIKKINNPNKS</sequence>